<evidence type="ECO:0000256" key="2">
    <source>
        <dbReference type="ARBA" id="ARBA00022448"/>
    </source>
</evidence>
<feature type="transmembrane region" description="Helical" evidence="7">
    <location>
        <begin position="217"/>
        <end position="237"/>
    </location>
</feature>
<dbReference type="KEGG" id="dbc:MFMK1_000993"/>
<evidence type="ECO:0000256" key="1">
    <source>
        <dbReference type="ARBA" id="ARBA00004651"/>
    </source>
</evidence>
<dbReference type="Pfam" id="PF00528">
    <property type="entry name" value="BPD_transp_1"/>
    <property type="match status" value="1"/>
</dbReference>
<dbReference type="AlphaFoldDB" id="A0AAU0ULC9"/>
<keyword evidence="4 7" id="KW-0812">Transmembrane</keyword>
<comment type="similarity">
    <text evidence="7">Belongs to the binding-protein-dependent transport system permease family.</text>
</comment>
<evidence type="ECO:0000256" key="7">
    <source>
        <dbReference type="RuleBase" id="RU363032"/>
    </source>
</evidence>
<evidence type="ECO:0000256" key="6">
    <source>
        <dbReference type="ARBA" id="ARBA00023136"/>
    </source>
</evidence>
<comment type="subcellular location">
    <subcellularLocation>
        <location evidence="1 7">Cell membrane</location>
        <topology evidence="1 7">Multi-pass membrane protein</topology>
    </subcellularLocation>
</comment>
<evidence type="ECO:0000256" key="4">
    <source>
        <dbReference type="ARBA" id="ARBA00022692"/>
    </source>
</evidence>
<feature type="transmembrane region" description="Helical" evidence="7">
    <location>
        <begin position="63"/>
        <end position="87"/>
    </location>
</feature>
<accession>A0AAU0ULC9</accession>
<evidence type="ECO:0000256" key="3">
    <source>
        <dbReference type="ARBA" id="ARBA00022475"/>
    </source>
</evidence>
<dbReference type="EMBL" id="CP121694">
    <property type="protein sequence ID" value="WRO21197.1"/>
    <property type="molecule type" value="Genomic_DNA"/>
</dbReference>
<dbReference type="GO" id="GO:0005886">
    <property type="term" value="C:plasma membrane"/>
    <property type="evidence" value="ECO:0007669"/>
    <property type="project" value="UniProtKB-SubCell"/>
</dbReference>
<proteinExistence type="inferred from homology"/>
<dbReference type="GO" id="GO:0055085">
    <property type="term" value="P:transmembrane transport"/>
    <property type="evidence" value="ECO:0007669"/>
    <property type="project" value="InterPro"/>
</dbReference>
<dbReference type="CDD" id="cd06261">
    <property type="entry name" value="TM_PBP2"/>
    <property type="match status" value="1"/>
</dbReference>
<keyword evidence="3" id="KW-1003">Cell membrane</keyword>
<gene>
    <name evidence="9" type="ORF">MFMK1_000993</name>
</gene>
<dbReference type="Proteomes" id="UP001329915">
    <property type="component" value="Chromosome"/>
</dbReference>
<dbReference type="PANTHER" id="PTHR30151">
    <property type="entry name" value="ALKANE SULFONATE ABC TRANSPORTER-RELATED, MEMBRANE SUBUNIT"/>
    <property type="match status" value="1"/>
</dbReference>
<dbReference type="PANTHER" id="PTHR30151:SF0">
    <property type="entry name" value="ABC TRANSPORTER PERMEASE PROTEIN MJ0413-RELATED"/>
    <property type="match status" value="1"/>
</dbReference>
<dbReference type="InterPro" id="IPR035906">
    <property type="entry name" value="MetI-like_sf"/>
</dbReference>
<feature type="transmembrane region" description="Helical" evidence="7">
    <location>
        <begin position="162"/>
        <end position="185"/>
    </location>
</feature>
<evidence type="ECO:0000256" key="5">
    <source>
        <dbReference type="ARBA" id="ARBA00022989"/>
    </source>
</evidence>
<dbReference type="Gene3D" id="1.10.3720.10">
    <property type="entry name" value="MetI-like"/>
    <property type="match status" value="1"/>
</dbReference>
<protein>
    <submittedName>
        <fullName evidence="9">ABC transporter permease</fullName>
    </submittedName>
</protein>
<dbReference type="SUPFAM" id="SSF161098">
    <property type="entry name" value="MetI-like"/>
    <property type="match status" value="1"/>
</dbReference>
<keyword evidence="5 7" id="KW-1133">Transmembrane helix</keyword>
<organism evidence="9 10">
    <name type="scientific">Metallumcola ferriviriculae</name>
    <dbReference type="NCBI Taxonomy" id="3039180"/>
    <lineage>
        <taxon>Bacteria</taxon>
        <taxon>Bacillati</taxon>
        <taxon>Bacillota</taxon>
        <taxon>Clostridia</taxon>
        <taxon>Neomoorellales</taxon>
        <taxon>Desulfitibacteraceae</taxon>
        <taxon>Metallumcola</taxon>
    </lineage>
</organism>
<evidence type="ECO:0000313" key="10">
    <source>
        <dbReference type="Proteomes" id="UP001329915"/>
    </source>
</evidence>
<keyword evidence="10" id="KW-1185">Reference proteome</keyword>
<dbReference type="InterPro" id="IPR000515">
    <property type="entry name" value="MetI-like"/>
</dbReference>
<keyword evidence="2 7" id="KW-0813">Transport</keyword>
<keyword evidence="6 7" id="KW-0472">Membrane</keyword>
<evidence type="ECO:0000259" key="8">
    <source>
        <dbReference type="PROSITE" id="PS50928"/>
    </source>
</evidence>
<sequence length="255" mass="27598">MMGTAFRKIAFLGILIGIWEVVYRLQIWPPFLFPSPNDVLKTLISGFKDDTFTLALAVSFRRLLIGFGLAVAIGTMLGVLTASFTWVDETLGSLILSLQSVPSIVWLPLALLWFQMGEAAIIFVVTLGGTWSMALSVASGIKNVPVIFIRAARTMGASGLTLFIEVVLPAAVPHLITGTRLAWAFSWRALMAGELIGTGKGLGQILMWGRDFGNMSLVIAVMIMIAVIGSVSDNLVFKKVETAVLRRWGQLPGSK</sequence>
<dbReference type="RefSeq" id="WP_366924052.1">
    <property type="nucleotide sequence ID" value="NZ_CP121694.1"/>
</dbReference>
<feature type="transmembrane region" description="Helical" evidence="7">
    <location>
        <begin position="120"/>
        <end position="141"/>
    </location>
</feature>
<feature type="domain" description="ABC transmembrane type-1" evidence="8">
    <location>
        <begin position="56"/>
        <end position="236"/>
    </location>
</feature>
<feature type="transmembrane region" description="Helical" evidence="7">
    <location>
        <begin position="94"/>
        <end position="114"/>
    </location>
</feature>
<reference evidence="9 10" key="1">
    <citation type="submission" date="2023-04" db="EMBL/GenBank/DDBJ databases">
        <authorList>
            <person name="Hsu D."/>
        </authorList>
    </citation>
    <scope>NUCLEOTIDE SEQUENCE [LARGE SCALE GENOMIC DNA]</scope>
    <source>
        <strain evidence="9 10">MK1</strain>
    </source>
</reference>
<dbReference type="PROSITE" id="PS50928">
    <property type="entry name" value="ABC_TM1"/>
    <property type="match status" value="1"/>
</dbReference>
<evidence type="ECO:0000313" key="9">
    <source>
        <dbReference type="EMBL" id="WRO21197.1"/>
    </source>
</evidence>
<name>A0AAU0ULC9_9FIRM</name>